<sequence length="264" mass="29393">MLDKKEFPILEYDSSPKAKIEPLNTVSKIDGPECCVITFFGDVIENMLKSNRLKQIAVFSSCTVKLPVYETEYHGKKIALTQGFLGAAGSAAQLEELIAMGFSKFIVCGAAGVLQKGIQVGHLVIPGSAVRDEGVSYHYIEPSREIECNPYVVSIMENYMKRNKIPYINAKTWTTEAFYRETDAKIDLRVSEGCVTVEMEAAAFFAVSKFRNVLLGQILFCGDDLSGIEWDSRSWCSREGIRKNLVDIALEICLELHAAAIQKR</sequence>
<evidence type="ECO:0000256" key="1">
    <source>
        <dbReference type="ARBA" id="ARBA00011888"/>
    </source>
</evidence>
<keyword evidence="5" id="KW-0808">Transferase</keyword>
<dbReference type="PANTHER" id="PTHR43691:SF11">
    <property type="entry name" value="FI09636P-RELATED"/>
    <property type="match status" value="1"/>
</dbReference>
<organism evidence="5 6">
    <name type="scientific">Eisenbergiella tayi</name>
    <dbReference type="NCBI Taxonomy" id="1432052"/>
    <lineage>
        <taxon>Bacteria</taxon>
        <taxon>Bacillati</taxon>
        <taxon>Bacillota</taxon>
        <taxon>Clostridia</taxon>
        <taxon>Lachnospirales</taxon>
        <taxon>Lachnospiraceae</taxon>
        <taxon>Eisenbergiella</taxon>
    </lineage>
</organism>
<dbReference type="GO" id="GO:0006152">
    <property type="term" value="P:purine nucleoside catabolic process"/>
    <property type="evidence" value="ECO:0007669"/>
    <property type="project" value="TreeGrafter"/>
</dbReference>
<dbReference type="SUPFAM" id="SSF53167">
    <property type="entry name" value="Purine and uridine phosphorylases"/>
    <property type="match status" value="1"/>
</dbReference>
<evidence type="ECO:0000313" key="5">
    <source>
        <dbReference type="EMBL" id="ODM07506.1"/>
    </source>
</evidence>
<dbReference type="Proteomes" id="UP000094067">
    <property type="component" value="Unassembled WGS sequence"/>
</dbReference>
<dbReference type="InterPro" id="IPR000845">
    <property type="entry name" value="Nucleoside_phosphorylase_d"/>
</dbReference>
<keyword evidence="5" id="KW-0328">Glycosyltransferase</keyword>
<evidence type="ECO:0000256" key="2">
    <source>
        <dbReference type="ARBA" id="ARBA00021980"/>
    </source>
</evidence>
<accession>A0A1E3AH24</accession>
<dbReference type="EMBL" id="MCGH01000002">
    <property type="protein sequence ID" value="ODM07506.1"/>
    <property type="molecule type" value="Genomic_DNA"/>
</dbReference>
<gene>
    <name evidence="5" type="primary">deoD3</name>
    <name evidence="5" type="ORF">BEI61_03396</name>
</gene>
<dbReference type="RefSeq" id="WP_069153137.1">
    <property type="nucleotide sequence ID" value="NZ_MCGH01000002.1"/>
</dbReference>
<reference evidence="5 6" key="1">
    <citation type="submission" date="2016-07" db="EMBL/GenBank/DDBJ databases">
        <title>Characterization of isolates of Eisenbergiella tayi derived from blood cultures, using whole genome sequencing.</title>
        <authorList>
            <person name="Burdz T."/>
            <person name="Wiebe D."/>
            <person name="Huynh C."/>
            <person name="Bernard K."/>
        </authorList>
    </citation>
    <scope>NUCLEOTIDE SEQUENCE [LARGE SCALE GENOMIC DNA]</scope>
    <source>
        <strain evidence="5 6">NML 110608</strain>
    </source>
</reference>
<dbReference type="PANTHER" id="PTHR43691">
    <property type="entry name" value="URIDINE PHOSPHORYLASE"/>
    <property type="match status" value="1"/>
</dbReference>
<dbReference type="GO" id="GO:0004731">
    <property type="term" value="F:purine-nucleoside phosphorylase activity"/>
    <property type="evidence" value="ECO:0007669"/>
    <property type="project" value="TreeGrafter"/>
</dbReference>
<evidence type="ECO:0000313" key="6">
    <source>
        <dbReference type="Proteomes" id="UP000094067"/>
    </source>
</evidence>
<comment type="catalytic activity">
    <reaction evidence="3">
        <text>uridine + phosphate = alpha-D-ribose 1-phosphate + uracil</text>
        <dbReference type="Rhea" id="RHEA:24388"/>
        <dbReference type="ChEBI" id="CHEBI:16704"/>
        <dbReference type="ChEBI" id="CHEBI:17568"/>
        <dbReference type="ChEBI" id="CHEBI:43474"/>
        <dbReference type="ChEBI" id="CHEBI:57720"/>
        <dbReference type="EC" id="2.4.2.3"/>
    </reaction>
</comment>
<dbReference type="GO" id="GO:0004850">
    <property type="term" value="F:uridine phosphorylase activity"/>
    <property type="evidence" value="ECO:0007669"/>
    <property type="project" value="UniProtKB-EC"/>
</dbReference>
<dbReference type="GO" id="GO:0005829">
    <property type="term" value="C:cytosol"/>
    <property type="evidence" value="ECO:0007669"/>
    <property type="project" value="TreeGrafter"/>
</dbReference>
<dbReference type="PATRIC" id="fig|1432052.4.peg.3781"/>
<dbReference type="CDD" id="cd09007">
    <property type="entry name" value="NP-I_spr0068"/>
    <property type="match status" value="1"/>
</dbReference>
<name>A0A1E3AH24_9FIRM</name>
<dbReference type="InterPro" id="IPR035994">
    <property type="entry name" value="Nucleoside_phosphorylase_sf"/>
</dbReference>
<evidence type="ECO:0000256" key="3">
    <source>
        <dbReference type="ARBA" id="ARBA00048447"/>
    </source>
</evidence>
<dbReference type="Pfam" id="PF01048">
    <property type="entry name" value="PNP_UDP_1"/>
    <property type="match status" value="1"/>
</dbReference>
<dbReference type="AlphaFoldDB" id="A0A1E3AH24"/>
<comment type="caution">
    <text evidence="5">The sequence shown here is derived from an EMBL/GenBank/DDBJ whole genome shotgun (WGS) entry which is preliminary data.</text>
</comment>
<protein>
    <recommendedName>
        <fullName evidence="2">Uridine phosphorylase</fullName>
        <ecNumber evidence="1">2.4.2.3</ecNumber>
    </recommendedName>
</protein>
<proteinExistence type="predicted"/>
<dbReference type="Gene3D" id="3.40.50.1580">
    <property type="entry name" value="Nucleoside phosphorylase domain"/>
    <property type="match status" value="1"/>
</dbReference>
<evidence type="ECO:0000259" key="4">
    <source>
        <dbReference type="Pfam" id="PF01048"/>
    </source>
</evidence>
<feature type="domain" description="Nucleoside phosphorylase" evidence="4">
    <location>
        <begin position="35"/>
        <end position="223"/>
    </location>
</feature>
<dbReference type="EC" id="2.4.2.3" evidence="1"/>